<proteinExistence type="predicted"/>
<accession>U5GQF9</accession>
<name>U5GQF9_POPTR</name>
<dbReference type="EMBL" id="CM009291">
    <property type="protein sequence ID" value="PNT51042.1"/>
    <property type="molecule type" value="Genomic_DNA"/>
</dbReference>
<dbReference type="AlphaFoldDB" id="U5GQF9"/>
<gene>
    <name evidence="1" type="ORF">POPTR_002G221700</name>
</gene>
<organism evidence="1 2">
    <name type="scientific">Populus trichocarpa</name>
    <name type="common">Western balsam poplar</name>
    <name type="synonym">Populus balsamifera subsp. trichocarpa</name>
    <dbReference type="NCBI Taxonomy" id="3694"/>
    <lineage>
        <taxon>Eukaryota</taxon>
        <taxon>Viridiplantae</taxon>
        <taxon>Streptophyta</taxon>
        <taxon>Embryophyta</taxon>
        <taxon>Tracheophyta</taxon>
        <taxon>Spermatophyta</taxon>
        <taxon>Magnoliopsida</taxon>
        <taxon>eudicotyledons</taxon>
        <taxon>Gunneridae</taxon>
        <taxon>Pentapetalae</taxon>
        <taxon>rosids</taxon>
        <taxon>fabids</taxon>
        <taxon>Malpighiales</taxon>
        <taxon>Salicaceae</taxon>
        <taxon>Saliceae</taxon>
        <taxon>Populus</taxon>
    </lineage>
</organism>
<sequence length="98" mass="10580">MCCSFGLLSGPGVIMVRTPQAALFSFDSVLDSPSCCSVDLPADTGLAMITIAVAFVTLDLPFCCSLDSLSWPEMLSFHLFLNSEFIFSSDLMLESELL</sequence>
<reference evidence="1 2" key="1">
    <citation type="journal article" date="2006" name="Science">
        <title>The genome of black cottonwood, Populus trichocarpa (Torr. &amp; Gray).</title>
        <authorList>
            <person name="Tuskan G.A."/>
            <person name="Difazio S."/>
            <person name="Jansson S."/>
            <person name="Bohlmann J."/>
            <person name="Grigoriev I."/>
            <person name="Hellsten U."/>
            <person name="Putnam N."/>
            <person name="Ralph S."/>
            <person name="Rombauts S."/>
            <person name="Salamov A."/>
            <person name="Schein J."/>
            <person name="Sterck L."/>
            <person name="Aerts A."/>
            <person name="Bhalerao R.R."/>
            <person name="Bhalerao R.P."/>
            <person name="Blaudez D."/>
            <person name="Boerjan W."/>
            <person name="Brun A."/>
            <person name="Brunner A."/>
            <person name="Busov V."/>
            <person name="Campbell M."/>
            <person name="Carlson J."/>
            <person name="Chalot M."/>
            <person name="Chapman J."/>
            <person name="Chen G.L."/>
            <person name="Cooper D."/>
            <person name="Coutinho P.M."/>
            <person name="Couturier J."/>
            <person name="Covert S."/>
            <person name="Cronk Q."/>
            <person name="Cunningham R."/>
            <person name="Davis J."/>
            <person name="Degroeve S."/>
            <person name="Dejardin A."/>
            <person name="Depamphilis C."/>
            <person name="Detter J."/>
            <person name="Dirks B."/>
            <person name="Dubchak I."/>
            <person name="Duplessis S."/>
            <person name="Ehlting J."/>
            <person name="Ellis B."/>
            <person name="Gendler K."/>
            <person name="Goodstein D."/>
            <person name="Gribskov M."/>
            <person name="Grimwood J."/>
            <person name="Groover A."/>
            <person name="Gunter L."/>
            <person name="Hamberger B."/>
            <person name="Heinze B."/>
            <person name="Helariutta Y."/>
            <person name="Henrissat B."/>
            <person name="Holligan D."/>
            <person name="Holt R."/>
            <person name="Huang W."/>
            <person name="Islam-Faridi N."/>
            <person name="Jones S."/>
            <person name="Jones-Rhoades M."/>
            <person name="Jorgensen R."/>
            <person name="Joshi C."/>
            <person name="Kangasjarvi J."/>
            <person name="Karlsson J."/>
            <person name="Kelleher C."/>
            <person name="Kirkpatrick R."/>
            <person name="Kirst M."/>
            <person name="Kohler A."/>
            <person name="Kalluri U."/>
            <person name="Larimer F."/>
            <person name="Leebens-Mack J."/>
            <person name="Leple J.C."/>
            <person name="Locascio P."/>
            <person name="Lou Y."/>
            <person name="Lucas S."/>
            <person name="Martin F."/>
            <person name="Montanini B."/>
            <person name="Napoli C."/>
            <person name="Nelson D.R."/>
            <person name="Nelson C."/>
            <person name="Nieminen K."/>
            <person name="Nilsson O."/>
            <person name="Pereda V."/>
            <person name="Peter G."/>
            <person name="Philippe R."/>
            <person name="Pilate G."/>
            <person name="Poliakov A."/>
            <person name="Razumovskaya J."/>
            <person name="Richardson P."/>
            <person name="Rinaldi C."/>
            <person name="Ritland K."/>
            <person name="Rouze P."/>
            <person name="Ryaboy D."/>
            <person name="Schmutz J."/>
            <person name="Schrader J."/>
            <person name="Segerman B."/>
            <person name="Shin H."/>
            <person name="Siddiqui A."/>
            <person name="Sterky F."/>
            <person name="Terry A."/>
            <person name="Tsai C.J."/>
            <person name="Uberbacher E."/>
            <person name="Unneberg P."/>
            <person name="Vahala J."/>
            <person name="Wall K."/>
            <person name="Wessler S."/>
            <person name="Yang G."/>
            <person name="Yin T."/>
            <person name="Douglas C."/>
            <person name="Marra M."/>
            <person name="Sandberg G."/>
            <person name="Van de Peer Y."/>
            <person name="Rokhsar D."/>
        </authorList>
    </citation>
    <scope>NUCLEOTIDE SEQUENCE [LARGE SCALE GENOMIC DNA]</scope>
    <source>
        <strain evidence="2">cv. Nisqually</strain>
    </source>
</reference>
<dbReference type="Proteomes" id="UP000006729">
    <property type="component" value="Chromosome 2"/>
</dbReference>
<dbReference type="HOGENOM" id="CLU_2337525_0_0_1"/>
<evidence type="ECO:0000313" key="2">
    <source>
        <dbReference type="Proteomes" id="UP000006729"/>
    </source>
</evidence>
<evidence type="ECO:0000313" key="1">
    <source>
        <dbReference type="EMBL" id="PNT51042.1"/>
    </source>
</evidence>
<dbReference type="InParanoid" id="U5GQF9"/>
<protein>
    <submittedName>
        <fullName evidence="1">Uncharacterized protein</fullName>
    </submittedName>
</protein>
<keyword evidence="2" id="KW-1185">Reference proteome</keyword>